<proteinExistence type="predicted"/>
<dbReference type="InterPro" id="IPR014942">
    <property type="entry name" value="AbiEii"/>
</dbReference>
<evidence type="ECO:0000313" key="2">
    <source>
        <dbReference type="Proteomes" id="UP000244925"/>
    </source>
</evidence>
<keyword evidence="2" id="KW-1185">Reference proteome</keyword>
<name>A0A2V1IRD4_9BACT</name>
<dbReference type="GeneID" id="93423586"/>
<dbReference type="AlphaFoldDB" id="A0A2V1IRD4"/>
<organism evidence="1 2">
    <name type="scientific">Paramuribaculum intestinale</name>
    <dbReference type="NCBI Taxonomy" id="2094151"/>
    <lineage>
        <taxon>Bacteria</taxon>
        <taxon>Pseudomonadati</taxon>
        <taxon>Bacteroidota</taxon>
        <taxon>Bacteroidia</taxon>
        <taxon>Bacteroidales</taxon>
        <taxon>Muribaculaceae</taxon>
        <taxon>Paramuribaculum</taxon>
    </lineage>
</organism>
<evidence type="ECO:0008006" key="3">
    <source>
        <dbReference type="Google" id="ProtNLM"/>
    </source>
</evidence>
<reference evidence="2" key="1">
    <citation type="submission" date="2018-02" db="EMBL/GenBank/DDBJ databases">
        <authorList>
            <person name="Clavel T."/>
            <person name="Strowig T."/>
        </authorList>
    </citation>
    <scope>NUCLEOTIDE SEQUENCE [LARGE SCALE GENOMIC DNA]</scope>
    <source>
        <strain evidence="2">DSM 100764</strain>
    </source>
</reference>
<dbReference type="Pfam" id="PF08843">
    <property type="entry name" value="AbiEii"/>
    <property type="match status" value="1"/>
</dbReference>
<dbReference type="EMBL" id="PUBV01000017">
    <property type="protein sequence ID" value="PWB06996.1"/>
    <property type="molecule type" value="Genomic_DNA"/>
</dbReference>
<protein>
    <recommendedName>
        <fullName evidence="3">Nucleotidyl transferase AbiEii/AbiGii toxin family protein</fullName>
    </recommendedName>
</protein>
<gene>
    <name evidence="1" type="ORF">C5O25_08860</name>
</gene>
<dbReference type="Gene3D" id="3.10.450.620">
    <property type="entry name" value="JHP933, nucleotidyltransferase-like core domain"/>
    <property type="match status" value="1"/>
</dbReference>
<accession>A0A2V1IRD4</accession>
<dbReference type="Proteomes" id="UP000244925">
    <property type="component" value="Unassembled WGS sequence"/>
</dbReference>
<comment type="caution">
    <text evidence="1">The sequence shown here is derived from an EMBL/GenBank/DDBJ whole genome shotgun (WGS) entry which is preliminary data.</text>
</comment>
<dbReference type="RefSeq" id="WP_107036381.1">
    <property type="nucleotide sequence ID" value="NZ_CARBNI010000024.1"/>
</dbReference>
<evidence type="ECO:0000313" key="1">
    <source>
        <dbReference type="EMBL" id="PWB06996.1"/>
    </source>
</evidence>
<sequence length="353" mass="40348">MIKPHCFGKDWFQSMSKKYRYNDLGIIEKVIRAFALLDLLARSGCPYIFKGGTCVGLILGDKTRRLSIDIDIICPPGTNVEEYLDRISEFGFTRKELVERRQAGKDIPKSHSKFFYQIAYTDRSNQESYILLDVLYEDTHYQQVNEIEVINQFIELDSEPSIVMVPSIGDILGDKLTAFAPNTTGIPYYKNGNSRGTEIMKQVYDIGRLFDAVEDLELTAKSFSRIALVELGYRGLGADPSVIYEDIRQTALLLATRGLEGKGDFPLLQDGIKRLGNFIYENKYFIEDAIVDSAKAAYVATCIEKEQTQIEKFDISKLTSDMNIDHVLPVRLNKLKKTRPEAFFYWYLIDQIL</sequence>